<dbReference type="Gramene" id="ERM96674">
    <property type="protein sequence ID" value="ERM96674"/>
    <property type="gene ID" value="AMTR_s00001p00272670"/>
</dbReference>
<evidence type="ECO:0000313" key="2">
    <source>
        <dbReference type="Proteomes" id="UP000017836"/>
    </source>
</evidence>
<evidence type="ECO:0000313" key="1">
    <source>
        <dbReference type="EMBL" id="ERM96674.1"/>
    </source>
</evidence>
<dbReference type="HOGENOM" id="CLU_1211207_0_0_1"/>
<dbReference type="Pfam" id="PF05919">
    <property type="entry name" value="Mitovir_RNA_pol"/>
    <property type="match status" value="1"/>
</dbReference>
<reference evidence="2" key="1">
    <citation type="journal article" date="2013" name="Science">
        <title>The Amborella genome and the evolution of flowering plants.</title>
        <authorList>
            <consortium name="Amborella Genome Project"/>
        </authorList>
    </citation>
    <scope>NUCLEOTIDE SEQUENCE [LARGE SCALE GENOMIC DNA]</scope>
</reference>
<protein>
    <submittedName>
        <fullName evidence="1">Uncharacterized protein</fullName>
    </submittedName>
</protein>
<name>W1NMZ7_AMBTC</name>
<dbReference type="EMBL" id="KI397142">
    <property type="protein sequence ID" value="ERM96674.1"/>
    <property type="molecule type" value="Genomic_DNA"/>
</dbReference>
<sequence>MKQGGSHSDMLVRFSLSLFTMEKLVMVAKPVTRRTLSSVYVLRMEKIPMKLGDNPNPLFPSWDSCPSSGVRVDGKQVWGPNPMTGVIGEIEGYADLTIPGSEKVLLELASNRILYPLDDSYQLELDEDPEPDFIHDLIDDRSLVEKKGFFSGVFTVSRLGSKVEGGGKRRVFAIDNHFNQSLLRAPRDWCMRVLKEIPMDGTFDQEAPLCFICGKVLHSFELKSTTDYR</sequence>
<gene>
    <name evidence="1" type="ORF">AMTR_s00001p00272670</name>
</gene>
<dbReference type="Proteomes" id="UP000017836">
    <property type="component" value="Unassembled WGS sequence"/>
</dbReference>
<organism evidence="1 2">
    <name type="scientific">Amborella trichopoda</name>
    <dbReference type="NCBI Taxonomy" id="13333"/>
    <lineage>
        <taxon>Eukaryota</taxon>
        <taxon>Viridiplantae</taxon>
        <taxon>Streptophyta</taxon>
        <taxon>Embryophyta</taxon>
        <taxon>Tracheophyta</taxon>
        <taxon>Spermatophyta</taxon>
        <taxon>Magnoliopsida</taxon>
        <taxon>Amborellales</taxon>
        <taxon>Amborellaceae</taxon>
        <taxon>Amborella</taxon>
    </lineage>
</organism>
<accession>W1NMZ7</accession>
<dbReference type="AlphaFoldDB" id="W1NMZ7"/>
<dbReference type="InterPro" id="IPR008686">
    <property type="entry name" value="RNA_pol_mitovir"/>
</dbReference>
<proteinExistence type="predicted"/>
<keyword evidence="2" id="KW-1185">Reference proteome</keyword>